<dbReference type="PANTHER" id="PTHR30092:SF0">
    <property type="entry name" value="INNER MEMBRANE PROTEIN CRED"/>
    <property type="match status" value="1"/>
</dbReference>
<proteinExistence type="predicted"/>
<reference evidence="3 4" key="1">
    <citation type="submission" date="2018-06" db="EMBL/GenBank/DDBJ databases">
        <title>Nitrincola tibetense sp. nov., isolated from Lake XuguoCo on Tibetan Plateau.</title>
        <authorList>
            <person name="Xing P."/>
        </authorList>
    </citation>
    <scope>NUCLEOTIDE SEQUENCE [LARGE SCALE GENOMIC DNA]</scope>
    <source>
        <strain evidence="4">xg18</strain>
    </source>
</reference>
<feature type="transmembrane region" description="Helical" evidence="2">
    <location>
        <begin position="346"/>
        <end position="365"/>
    </location>
</feature>
<dbReference type="EMBL" id="QKRX01000001">
    <property type="protein sequence ID" value="RAU19643.1"/>
    <property type="molecule type" value="Genomic_DNA"/>
</dbReference>
<dbReference type="RefSeq" id="WP_112156637.1">
    <property type="nucleotide sequence ID" value="NZ_QKRX01000001.1"/>
</dbReference>
<dbReference type="PANTHER" id="PTHR30092">
    <property type="entry name" value="INNER MEMBRANE PROTEIN CRED"/>
    <property type="match status" value="1"/>
</dbReference>
<feature type="transmembrane region" description="Helical" evidence="2">
    <location>
        <begin position="371"/>
        <end position="393"/>
    </location>
</feature>
<comment type="caution">
    <text evidence="3">The sequence shown here is derived from an EMBL/GenBank/DDBJ whole genome shotgun (WGS) entry which is preliminary data.</text>
</comment>
<dbReference type="NCBIfam" id="NF008712">
    <property type="entry name" value="PRK11715.1-1"/>
    <property type="match status" value="1"/>
</dbReference>
<dbReference type="Pfam" id="PF06123">
    <property type="entry name" value="CreD"/>
    <property type="match status" value="1"/>
</dbReference>
<dbReference type="Proteomes" id="UP000250744">
    <property type="component" value="Unassembled WGS sequence"/>
</dbReference>
<feature type="transmembrane region" description="Helical" evidence="2">
    <location>
        <begin position="400"/>
        <end position="417"/>
    </location>
</feature>
<keyword evidence="2" id="KW-0472">Membrane</keyword>
<evidence type="ECO:0000313" key="4">
    <source>
        <dbReference type="Proteomes" id="UP000250744"/>
    </source>
</evidence>
<keyword evidence="4" id="KW-1185">Reference proteome</keyword>
<accession>A0A364NRC9</accession>
<evidence type="ECO:0000256" key="2">
    <source>
        <dbReference type="SAM" id="Phobius"/>
    </source>
</evidence>
<organism evidence="3 4">
    <name type="scientific">Nitrincola tibetensis</name>
    <dbReference type="NCBI Taxonomy" id="2219697"/>
    <lineage>
        <taxon>Bacteria</taxon>
        <taxon>Pseudomonadati</taxon>
        <taxon>Pseudomonadota</taxon>
        <taxon>Gammaproteobacteria</taxon>
        <taxon>Oceanospirillales</taxon>
        <taxon>Oceanospirillaceae</taxon>
        <taxon>Nitrincola</taxon>
    </lineage>
</organism>
<feature type="transmembrane region" description="Helical" evidence="2">
    <location>
        <begin position="316"/>
        <end position="334"/>
    </location>
</feature>
<dbReference type="AlphaFoldDB" id="A0A364NRC9"/>
<keyword evidence="2" id="KW-1133">Transmembrane helix</keyword>
<evidence type="ECO:0000256" key="1">
    <source>
        <dbReference type="SAM" id="MobiDB-lite"/>
    </source>
</evidence>
<feature type="transmembrane region" description="Helical" evidence="2">
    <location>
        <begin position="7"/>
        <end position="30"/>
    </location>
</feature>
<feature type="region of interest" description="Disordered" evidence="1">
    <location>
        <begin position="450"/>
        <end position="474"/>
    </location>
</feature>
<evidence type="ECO:0000313" key="3">
    <source>
        <dbReference type="EMBL" id="RAU19643.1"/>
    </source>
</evidence>
<sequence>MYKSFGWRFCVVGVLIILMSIPLFFVGQIVDDRSHYNRTTRASVGLEWGGPEVLSGPVLVIPVEESALVQERRELIDPETGMQRIDSDGKPIFRIVEEMRQLQRAPIFIYPNRFDVELTSETEARQRGIFTVPVYSSRADLTFDFPLDAVSTFLRGEETPMWEQTELRLSVTSNRSLRGEAALNAADVSFELEPMQHRHGEDGGVMAYTGDPRQHNTYQMVFEFNGAESLMIAPVGRNSRIRMVSDWPHPSFTGAFLPNTREISDEGFIADWSIPHLARALPQISRESYDSIARRQTSFGVNLYQPNDLYQKSYRAARYGMLFIGLTFLTIFLIKSQGARPTHPVQFILVGLSQSTFFLLLLAFAEQIGFSAAYLLASTATVLLIVTFGAVALHLGKRTLVLALMLTLLYGVLYLILRSADYALLAGSILTFIAIAATMYATRNEDWYGPQEESAKRGGWFKRKSPTPTAPVES</sequence>
<protein>
    <submittedName>
        <fullName evidence="3">Cell envelope integrity protein CreD</fullName>
    </submittedName>
</protein>
<name>A0A364NRC9_9GAMM</name>
<dbReference type="GO" id="GO:0005886">
    <property type="term" value="C:plasma membrane"/>
    <property type="evidence" value="ECO:0007669"/>
    <property type="project" value="TreeGrafter"/>
</dbReference>
<dbReference type="OrthoDB" id="9791851at2"/>
<dbReference type="InterPro" id="IPR010364">
    <property type="entry name" value="Uncharacterised_IM_CreD"/>
</dbReference>
<dbReference type="PIRSF" id="PIRSF004548">
    <property type="entry name" value="CreD"/>
    <property type="match status" value="1"/>
</dbReference>
<feature type="transmembrane region" description="Helical" evidence="2">
    <location>
        <begin position="423"/>
        <end position="441"/>
    </location>
</feature>
<gene>
    <name evidence="3" type="ORF">DN062_00735</name>
</gene>
<keyword evidence="2" id="KW-0812">Transmembrane</keyword>